<accession>A0A4D9E4S3</accession>
<reference evidence="2 3" key="2">
    <citation type="submission" date="2019-04" db="EMBL/GenBank/DDBJ databases">
        <title>The genome sequence of big-headed turtle.</title>
        <authorList>
            <person name="Gong S."/>
        </authorList>
    </citation>
    <scope>NUCLEOTIDE SEQUENCE [LARGE SCALE GENOMIC DNA]</scope>
    <source>
        <strain evidence="2">DO16091913</strain>
        <tissue evidence="2">Muscle</tissue>
    </source>
</reference>
<feature type="region of interest" description="Disordered" evidence="1">
    <location>
        <begin position="86"/>
        <end position="111"/>
    </location>
</feature>
<dbReference type="EMBL" id="QXTE01000203">
    <property type="protein sequence ID" value="TFK01990.1"/>
    <property type="molecule type" value="Genomic_DNA"/>
</dbReference>
<protein>
    <submittedName>
        <fullName evidence="2">Obscurin</fullName>
    </submittedName>
</protein>
<keyword evidence="3" id="KW-1185">Reference proteome</keyword>
<evidence type="ECO:0000256" key="1">
    <source>
        <dbReference type="SAM" id="MobiDB-lite"/>
    </source>
</evidence>
<reference evidence="2 3" key="1">
    <citation type="submission" date="2019-04" db="EMBL/GenBank/DDBJ databases">
        <title>Draft genome of the big-headed turtle Platysternon megacephalum.</title>
        <authorList>
            <person name="Gong S."/>
        </authorList>
    </citation>
    <scope>NUCLEOTIDE SEQUENCE [LARGE SCALE GENOMIC DNA]</scope>
    <source>
        <strain evidence="2">DO16091913</strain>
        <tissue evidence="2">Muscle</tissue>
    </source>
</reference>
<gene>
    <name evidence="2" type="ORF">DR999_PMT15755</name>
</gene>
<dbReference type="Proteomes" id="UP000297703">
    <property type="component" value="Unassembled WGS sequence"/>
</dbReference>
<sequence>MDSPLPEVPVCNASMALLSRRGTISLQGASAVTTFLAIRQWLFTHQRVAVKTRLAQNSFPGAQESELAFAQNCPLASKSEMLAKEEAARGPLGSGVPGGQDSPNAKASGQGCLGSACSSKCQTVPRPHFPDLLYGPWPGWRRGNKLDCVNPRQG</sequence>
<evidence type="ECO:0000313" key="2">
    <source>
        <dbReference type="EMBL" id="TFK01990.1"/>
    </source>
</evidence>
<organism evidence="2 3">
    <name type="scientific">Platysternon megacephalum</name>
    <name type="common">big-headed turtle</name>
    <dbReference type="NCBI Taxonomy" id="55544"/>
    <lineage>
        <taxon>Eukaryota</taxon>
        <taxon>Metazoa</taxon>
        <taxon>Chordata</taxon>
        <taxon>Craniata</taxon>
        <taxon>Vertebrata</taxon>
        <taxon>Euteleostomi</taxon>
        <taxon>Archelosauria</taxon>
        <taxon>Testudinata</taxon>
        <taxon>Testudines</taxon>
        <taxon>Cryptodira</taxon>
        <taxon>Durocryptodira</taxon>
        <taxon>Testudinoidea</taxon>
        <taxon>Platysternidae</taxon>
        <taxon>Platysternon</taxon>
    </lineage>
</organism>
<dbReference type="AlphaFoldDB" id="A0A4D9E4S3"/>
<name>A0A4D9E4S3_9SAUR</name>
<evidence type="ECO:0000313" key="3">
    <source>
        <dbReference type="Proteomes" id="UP000297703"/>
    </source>
</evidence>
<comment type="caution">
    <text evidence="2">The sequence shown here is derived from an EMBL/GenBank/DDBJ whole genome shotgun (WGS) entry which is preliminary data.</text>
</comment>
<proteinExistence type="predicted"/>